<name>A0A5P3XHT4_PARBF</name>
<dbReference type="EMBL" id="CP032452">
    <property type="protein sequence ID" value="QEZ69929.1"/>
    <property type="molecule type" value="Genomic_DNA"/>
</dbReference>
<dbReference type="InterPro" id="IPR058709">
    <property type="entry name" value="BSH_RND-rel"/>
</dbReference>
<dbReference type="Pfam" id="PF26018">
    <property type="entry name" value="BSH_RND_rel"/>
    <property type="match status" value="1"/>
</dbReference>
<dbReference type="AlphaFoldDB" id="A0A5P3XHT4"/>
<evidence type="ECO:0000313" key="3">
    <source>
        <dbReference type="EMBL" id="QEZ69929.1"/>
    </source>
</evidence>
<sequence length="407" mass="46303">MKKLKFNYTKLILIFICIYILSNILSGIIKKNADTLVLENQVVRESFKKKGLVIRDEYLLESSMDGKVKYCIKEGNKIKKGDEVAYIYNGNVDEKTVSTLKDLKQDISDIESGNTKIVKSDIKNINEGIKKLSLNLQNNLLDGDINIDSDLNKISKLLKDKNEIIGSDLNSKTLQDKENEAEKVSNLIENNSQLFKAKNSGIISYKFDNNEKKFNLENIGEVKKEDIESAKEEYVDIKKDGEVKKGEPVARIVNNLKQYVAISCNEKETKKLNVGQKIILSSDVEKINANVYDIYKDGNDYIAILAISEQNMEICDTRVKEFDIIYKSTEGLKVPKDAFVEVDGKKGVYVISETGEEKFVELQGTFYESEEYIVIDYYKNHINGVKSISIYDEVILNPRGKKISKSR</sequence>
<evidence type="ECO:0008006" key="5">
    <source>
        <dbReference type="Google" id="ProtNLM"/>
    </source>
</evidence>
<proteinExistence type="predicted"/>
<evidence type="ECO:0000259" key="1">
    <source>
        <dbReference type="Pfam" id="PF26011"/>
    </source>
</evidence>
<dbReference type="Proteomes" id="UP000326961">
    <property type="component" value="Chromosome"/>
</dbReference>
<protein>
    <recommendedName>
        <fullName evidence="5">HlyD family efflux transporter periplasmic adaptor subunit</fullName>
    </recommendedName>
</protein>
<feature type="domain" description="RND related barrel-sandwich hybrid" evidence="2">
    <location>
        <begin position="57"/>
        <end position="254"/>
    </location>
</feature>
<organism evidence="3 4">
    <name type="scientific">Paraclostridium bifermentans</name>
    <name type="common">Clostridium bifermentans</name>
    <dbReference type="NCBI Taxonomy" id="1490"/>
    <lineage>
        <taxon>Bacteria</taxon>
        <taxon>Bacillati</taxon>
        <taxon>Bacillota</taxon>
        <taxon>Clostridia</taxon>
        <taxon>Peptostreptococcales</taxon>
        <taxon>Peptostreptococcaceae</taxon>
        <taxon>Paraclostridium</taxon>
    </lineage>
</organism>
<evidence type="ECO:0000259" key="2">
    <source>
        <dbReference type="Pfam" id="PF26018"/>
    </source>
</evidence>
<feature type="domain" description="RND related beta-barrel" evidence="1">
    <location>
        <begin position="259"/>
        <end position="327"/>
    </location>
</feature>
<reference evidence="3 4" key="1">
    <citation type="submission" date="2018-09" db="EMBL/GenBank/DDBJ databases">
        <title>A clostridial neurotoxin that targets Anopheles mosquitoes.</title>
        <authorList>
            <person name="Contreras E."/>
            <person name="Masuyer G."/>
            <person name="Qureshi N."/>
            <person name="Chawla S."/>
            <person name="Lim H.L."/>
            <person name="Chen J."/>
            <person name="Stenmark P."/>
            <person name="Gill S."/>
        </authorList>
    </citation>
    <scope>NUCLEOTIDE SEQUENCE [LARGE SCALE GENOMIC DNA]</scope>
    <source>
        <strain evidence="3 4">Cbm</strain>
    </source>
</reference>
<gene>
    <name evidence="3" type="ORF">D4A35_13925</name>
</gene>
<evidence type="ECO:0000313" key="4">
    <source>
        <dbReference type="Proteomes" id="UP000326961"/>
    </source>
</evidence>
<dbReference type="InterPro" id="IPR058729">
    <property type="entry name" value="Beta-barrel_RND-rel"/>
</dbReference>
<accession>A0A5P3XHT4</accession>
<dbReference type="Pfam" id="PF26011">
    <property type="entry name" value="Beta-barrel_RND_rel"/>
    <property type="match status" value="1"/>
</dbReference>